<evidence type="ECO:0000256" key="3">
    <source>
        <dbReference type="ARBA" id="ARBA00022801"/>
    </source>
</evidence>
<dbReference type="InterPro" id="IPR008928">
    <property type="entry name" value="6-hairpin_glycosidase_sf"/>
</dbReference>
<evidence type="ECO:0000256" key="1">
    <source>
        <dbReference type="ARBA" id="ARBA00001445"/>
    </source>
</evidence>
<comment type="caution">
    <text evidence="6">The sequence shown here is derived from an EMBL/GenBank/DDBJ whole genome shotgun (WGS) entry which is preliminary data.</text>
</comment>
<gene>
    <name evidence="6" type="ORF">FPHYL_4827</name>
</gene>
<comment type="catalytic activity">
    <reaction evidence="1">
        <text>Hydrolysis of terminal non-reducing alpha-L-rhamnose residues in alpha-L-rhamnosides.</text>
        <dbReference type="EC" id="3.2.1.40"/>
    </reaction>
</comment>
<name>A0A8H5JYU4_9HYPO</name>
<dbReference type="PANTHER" id="PTHR33307:SF6">
    <property type="entry name" value="ALPHA-RHAMNOSIDASE (EUROFUNG)-RELATED"/>
    <property type="match status" value="1"/>
</dbReference>
<organism evidence="6 7">
    <name type="scientific">Fusarium phyllophilum</name>
    <dbReference type="NCBI Taxonomy" id="47803"/>
    <lineage>
        <taxon>Eukaryota</taxon>
        <taxon>Fungi</taxon>
        <taxon>Dikarya</taxon>
        <taxon>Ascomycota</taxon>
        <taxon>Pezizomycotina</taxon>
        <taxon>Sordariomycetes</taxon>
        <taxon>Hypocreomycetidae</taxon>
        <taxon>Hypocreales</taxon>
        <taxon>Nectriaceae</taxon>
        <taxon>Fusarium</taxon>
        <taxon>Fusarium fujikuroi species complex</taxon>
    </lineage>
</organism>
<evidence type="ECO:0000313" key="6">
    <source>
        <dbReference type="EMBL" id="KAF5564207.1"/>
    </source>
</evidence>
<reference evidence="6 7" key="1">
    <citation type="submission" date="2020-05" db="EMBL/GenBank/DDBJ databases">
        <title>Identification and distribution of gene clusters putatively required for synthesis of sphingolipid metabolism inhibitors in phylogenetically diverse species of the filamentous fungus Fusarium.</title>
        <authorList>
            <person name="Kim H.-S."/>
            <person name="Busman M."/>
            <person name="Brown D.W."/>
            <person name="Divon H."/>
            <person name="Uhlig S."/>
            <person name="Proctor R.H."/>
        </authorList>
    </citation>
    <scope>NUCLEOTIDE SEQUENCE [LARGE SCALE GENOMIC DNA]</scope>
    <source>
        <strain evidence="6 7">NRRL 13617</strain>
    </source>
</reference>
<dbReference type="InterPro" id="IPR035398">
    <property type="entry name" value="Bac_rhamnosid_C"/>
</dbReference>
<dbReference type="OrthoDB" id="10036721at2759"/>
<dbReference type="Pfam" id="PF17390">
    <property type="entry name" value="Bac_rhamnosid_C"/>
    <property type="match status" value="1"/>
</dbReference>
<dbReference type="AlphaFoldDB" id="A0A8H5JYU4"/>
<dbReference type="PANTHER" id="PTHR33307">
    <property type="entry name" value="ALPHA-RHAMNOSIDASE (EUROFUNG)"/>
    <property type="match status" value="1"/>
</dbReference>
<dbReference type="InterPro" id="IPR035396">
    <property type="entry name" value="Bac_rhamnosid6H"/>
</dbReference>
<dbReference type="InterPro" id="IPR012341">
    <property type="entry name" value="6hp_glycosidase-like_sf"/>
</dbReference>
<proteinExistence type="predicted"/>
<dbReference type="InterPro" id="IPR016007">
    <property type="entry name" value="Alpha_rhamnosid"/>
</dbReference>
<dbReference type="Gene3D" id="1.50.10.10">
    <property type="match status" value="1"/>
</dbReference>
<feature type="domain" description="Alpha-L-rhamnosidase six-hairpin glycosidase" evidence="4">
    <location>
        <begin position="1"/>
        <end position="223"/>
    </location>
</feature>
<dbReference type="GO" id="GO:0005975">
    <property type="term" value="P:carbohydrate metabolic process"/>
    <property type="evidence" value="ECO:0007669"/>
    <property type="project" value="InterPro"/>
</dbReference>
<evidence type="ECO:0000313" key="7">
    <source>
        <dbReference type="Proteomes" id="UP000582016"/>
    </source>
</evidence>
<sequence>MNEWLRKGVKRDKDGLLWDPAHSQLGDWLEPGAPADNPGNGPTDEILVSNALLIHMTGIIAQIAGILGREKDCELWKKQAADLRARFAQIYITDEGRVVSDTQTALALAIHFSLFPTSKQHDAAAARLVHLIRRNASFKIATGFAGTPIVGHALNKINQHQLFYRMLMHRKPPSWLYPVTMGSTTIWERWDSMLPDGTLNSSSMTSFNHYALGSVANWMHATIADIQPLEPGWKRIRICPVPGGTITSCHARFISSYGEIDVSWELRGDEIHLSATIPGNTEAEVTLPGGDPEVVGSGRHVFSRSYTRPDWPPLPIYPPFVPHDDDDP</sequence>
<dbReference type="Proteomes" id="UP000582016">
    <property type="component" value="Unassembled WGS sequence"/>
</dbReference>
<keyword evidence="3" id="KW-0378">Hydrolase</keyword>
<dbReference type="SUPFAM" id="SSF48208">
    <property type="entry name" value="Six-hairpin glycosidases"/>
    <property type="match status" value="1"/>
</dbReference>
<evidence type="ECO:0000259" key="5">
    <source>
        <dbReference type="Pfam" id="PF17390"/>
    </source>
</evidence>
<dbReference type="EMBL" id="JAAOAQ010000156">
    <property type="protein sequence ID" value="KAF5564207.1"/>
    <property type="molecule type" value="Genomic_DNA"/>
</dbReference>
<dbReference type="GO" id="GO:0030596">
    <property type="term" value="F:alpha-L-rhamnosidase activity"/>
    <property type="evidence" value="ECO:0007669"/>
    <property type="project" value="UniProtKB-EC"/>
</dbReference>
<evidence type="ECO:0000256" key="2">
    <source>
        <dbReference type="ARBA" id="ARBA00012652"/>
    </source>
</evidence>
<accession>A0A8H5JYU4</accession>
<dbReference type="EC" id="3.2.1.40" evidence="2"/>
<dbReference type="Gene3D" id="2.60.420.10">
    <property type="entry name" value="Maltose phosphorylase, domain 3"/>
    <property type="match status" value="1"/>
</dbReference>
<protein>
    <recommendedName>
        <fullName evidence="2">alpha-L-rhamnosidase</fullName>
        <ecNumber evidence="2">3.2.1.40</ecNumber>
    </recommendedName>
</protein>
<keyword evidence="7" id="KW-1185">Reference proteome</keyword>
<evidence type="ECO:0000259" key="4">
    <source>
        <dbReference type="Pfam" id="PF17389"/>
    </source>
</evidence>
<dbReference type="Pfam" id="PF17389">
    <property type="entry name" value="Bac_rhamnosid6H"/>
    <property type="match status" value="1"/>
</dbReference>
<feature type="domain" description="Alpha-L-rhamnosidase C-terminal" evidence="5">
    <location>
        <begin position="226"/>
        <end position="298"/>
    </location>
</feature>